<dbReference type="GeneID" id="108704824"/>
<dbReference type="SUPFAM" id="SSF48371">
    <property type="entry name" value="ARM repeat"/>
    <property type="match status" value="1"/>
</dbReference>
<reference evidence="4" key="1">
    <citation type="submission" date="2025-08" db="UniProtKB">
        <authorList>
            <consortium name="RefSeq"/>
        </authorList>
    </citation>
    <scope>IDENTIFICATION</scope>
    <source>
        <strain evidence="4">J_2021</strain>
        <tissue evidence="4">Erythrocytes</tissue>
    </source>
</reference>
<evidence type="ECO:0000313" key="3">
    <source>
        <dbReference type="Proteomes" id="UP000186698"/>
    </source>
</evidence>
<evidence type="ECO:0000256" key="1">
    <source>
        <dbReference type="SAM" id="MobiDB-lite"/>
    </source>
</evidence>
<dbReference type="InterPro" id="IPR009057">
    <property type="entry name" value="Homeodomain-like_sf"/>
</dbReference>
<dbReference type="Gene3D" id="1.25.10.10">
    <property type="entry name" value="Leucine-rich Repeat Variant"/>
    <property type="match status" value="2"/>
</dbReference>
<feature type="compositionally biased region" description="Polar residues" evidence="1">
    <location>
        <begin position="733"/>
        <end position="748"/>
    </location>
</feature>
<proteinExistence type="predicted"/>
<organism evidence="3 4">
    <name type="scientific">Xenopus laevis</name>
    <name type="common">African clawed frog</name>
    <dbReference type="NCBI Taxonomy" id="8355"/>
    <lineage>
        <taxon>Eukaryota</taxon>
        <taxon>Metazoa</taxon>
        <taxon>Chordata</taxon>
        <taxon>Craniata</taxon>
        <taxon>Vertebrata</taxon>
        <taxon>Euteleostomi</taxon>
        <taxon>Amphibia</taxon>
        <taxon>Batrachia</taxon>
        <taxon>Anura</taxon>
        <taxon>Pipoidea</taxon>
        <taxon>Pipidae</taxon>
        <taxon>Xenopodinae</taxon>
        <taxon>Xenopus</taxon>
        <taxon>Xenopus</taxon>
    </lineage>
</organism>
<feature type="domain" description="Myb-like" evidence="2">
    <location>
        <begin position="761"/>
        <end position="812"/>
    </location>
</feature>
<dbReference type="OrthoDB" id="608866at2759"/>
<evidence type="ECO:0000313" key="4">
    <source>
        <dbReference type="RefSeq" id="XP_018096997.2"/>
    </source>
</evidence>
<sequence length="814" mass="90959">MAVYSTVGAEKNGRHMEQCGTSGTVDCEFKIRTVPGIAGQLGEMKTDLNLLLECLKFQIHNPQSQKGTLAAIHAICQKNSTASDYFREIGGLTFVSILAKTSPHIFVKEASLFTLGVLAESCVFCQQTLCTLETFEDICSTLLKEESSLDLKRMSVYLFMVLVSNNRAGQTHSRISGCIDVLLCLFREIPSSCNIDVPDGTLNRSYQLWSSACSGLCACANNPQNDENQKLCCTAFSQAKDLLKNSINPEIVRPVCSFISLAVANNSIVQDYFASVGGLDTLADLFLQLVSNLQRGLSSSKLAVVLTKTMDACIANNPTCISCLSKYNIISYLLALLTGEPLDPEDKFAVVLALGHCTENYERNQYELLKSNGLPVIIQILTESQDGELHKAATFVLQNCRNITNALSIKLTEEAPAVLADSSDKTRMKQMFDYWKKAKNVYKQIEHLEKQHKEENVKRQIFADVTSQHHAAASTFIPAGNISGDNQAEPERNHMDLPCRDSDCNSDTSINNPPPRDPVLQTKQHHIKKKHYEEVLQPPRFAQEPRRNKTTCRTDSKKTKGINCREETFNQTLTLSEDKSKAGYQDPLTLCSDIIDKEICTILSSENTSDKSRCAGCLATGMAMNSRNCTSILRDSSHLCDHHMVIVKAEEQYKSELKKLLHINDKLLTPLRKGGMSYEKFLRSKMDTNHFLLTPLRTGNRSAVTGRPVKGKQELTHKSACLKSNPVLDRTTRPSGETPTIVQSSSKYLSPEKKGKKKRRFRRNFTPSEVDYLLDGVEKFGPNWNNILWSYPFLKGRTNVNLSKKYKQLQKNLQ</sequence>
<dbReference type="AlphaFoldDB" id="A0A8J0U4U6"/>
<keyword evidence="3" id="KW-1185">Reference proteome</keyword>
<dbReference type="Proteomes" id="UP000186698">
    <property type="component" value="Chromosome 4L"/>
</dbReference>
<dbReference type="SUPFAM" id="SSF46689">
    <property type="entry name" value="Homeodomain-like"/>
    <property type="match status" value="1"/>
</dbReference>
<dbReference type="InterPro" id="IPR011989">
    <property type="entry name" value="ARM-like"/>
</dbReference>
<feature type="compositionally biased region" description="Basic and acidic residues" evidence="1">
    <location>
        <begin position="489"/>
        <end position="501"/>
    </location>
</feature>
<dbReference type="CTD" id="108704824"/>
<protein>
    <submittedName>
        <fullName evidence="4">Telomere repeats-binding bouquet formation protein 1 isoform X1</fullName>
    </submittedName>
</protein>
<dbReference type="KEGG" id="xla:108704824"/>
<name>A0A8J0U4U6_XENLA</name>
<evidence type="ECO:0000259" key="2">
    <source>
        <dbReference type="SMART" id="SM00717"/>
    </source>
</evidence>
<feature type="region of interest" description="Disordered" evidence="1">
    <location>
        <begin position="729"/>
        <end position="760"/>
    </location>
</feature>
<dbReference type="GO" id="GO:0070197">
    <property type="term" value="P:meiotic attachment of telomere to nuclear envelope"/>
    <property type="evidence" value="ECO:0000318"/>
    <property type="project" value="GO_Central"/>
</dbReference>
<dbReference type="Gene3D" id="1.10.10.60">
    <property type="entry name" value="Homeodomain-like"/>
    <property type="match status" value="1"/>
</dbReference>
<feature type="region of interest" description="Disordered" evidence="1">
    <location>
        <begin position="478"/>
        <end position="501"/>
    </location>
</feature>
<dbReference type="InterPro" id="IPR016024">
    <property type="entry name" value="ARM-type_fold"/>
</dbReference>
<dbReference type="RefSeq" id="XP_018096997.2">
    <property type="nucleotide sequence ID" value="XM_018241508.2"/>
</dbReference>
<dbReference type="PANTHER" id="PTHR14014">
    <property type="entry name" value="TELOMERE REPEATS-BINDING BOUQUET FORMATION PROTEIN 1"/>
    <property type="match status" value="1"/>
</dbReference>
<dbReference type="InterPro" id="IPR042359">
    <property type="entry name" value="TERB1"/>
</dbReference>
<dbReference type="InterPro" id="IPR001005">
    <property type="entry name" value="SANT/Myb"/>
</dbReference>
<accession>A0A8J0U4U6</accession>
<dbReference type="GO" id="GO:0007129">
    <property type="term" value="P:homologous chromosome pairing at meiosis"/>
    <property type="evidence" value="ECO:0000318"/>
    <property type="project" value="GO_Central"/>
</dbReference>
<dbReference type="PANTHER" id="PTHR14014:SF0">
    <property type="entry name" value="TELOMERE REPEATS-BINDING BOUQUET FORMATION PROTEIN 1"/>
    <property type="match status" value="1"/>
</dbReference>
<dbReference type="SMART" id="SM00717">
    <property type="entry name" value="SANT"/>
    <property type="match status" value="1"/>
</dbReference>
<gene>
    <name evidence="4" type="primary">LOC108704824</name>
</gene>